<name>A0A7Y7YHY3_9PSED</name>
<dbReference type="InterPro" id="IPR041522">
    <property type="entry name" value="CdaR_GGDEF"/>
</dbReference>
<dbReference type="PANTHER" id="PTHR33744">
    <property type="entry name" value="CARBOHYDRATE DIACID REGULATOR"/>
    <property type="match status" value="1"/>
</dbReference>
<evidence type="ECO:0000313" key="4">
    <source>
        <dbReference type="Proteomes" id="UP000520592"/>
    </source>
</evidence>
<proteinExistence type="inferred from homology"/>
<feature type="domain" description="GAF" evidence="2">
    <location>
        <begin position="18"/>
        <end position="168"/>
    </location>
</feature>
<accession>A0A7Y7YHY3</accession>
<dbReference type="Pfam" id="PF13556">
    <property type="entry name" value="HTH_30"/>
    <property type="match status" value="1"/>
</dbReference>
<dbReference type="Gene3D" id="3.30.450.40">
    <property type="match status" value="1"/>
</dbReference>
<reference evidence="3 4" key="1">
    <citation type="submission" date="2020-04" db="EMBL/GenBank/DDBJ databases">
        <title>Molecular characterization of pseudomonads from Agaricus bisporus reveal novel blotch 2 pathogens in Western Europe.</title>
        <authorList>
            <person name="Taparia T."/>
            <person name="Krijger M."/>
            <person name="Haynes E."/>
            <person name="Elpinstone J.G."/>
            <person name="Noble R."/>
            <person name="Van Der Wolf J."/>
        </authorList>
    </citation>
    <scope>NUCLEOTIDE SEQUENCE [LARGE SCALE GENOMIC DNA]</scope>
    <source>
        <strain evidence="3 4">IPO3737</strain>
    </source>
</reference>
<dbReference type="InterPro" id="IPR029016">
    <property type="entry name" value="GAF-like_dom_sf"/>
</dbReference>
<evidence type="ECO:0000259" key="2">
    <source>
        <dbReference type="SMART" id="SM00065"/>
    </source>
</evidence>
<dbReference type="RefSeq" id="WP_177058631.1">
    <property type="nucleotide sequence ID" value="NZ_JACAPS010000020.1"/>
</dbReference>
<sequence length="590" mass="65885">MQLVSLRDIASQINSGANLGDTLSQLVRVSCEHADWAMGSIMAIDMAAGFAYVVARHDPTLIIKPLIGQWELSHSPAVTALQLNEPVYIEDVRESEYSGYKSESYERDYRTVVVMPMGCKDYEGRPMVLSVLSRHIKPLSEEDLAFLGMIVHLGAIAVAREHQLEAQRSTAEQMQQALRVHTTLLEHVLAENSVSSISLMVGSLLSTPVVAVDFNANQVIAGRSPDALLFDDSTWQKAASGALSTQISKTCQESLSLSIRDSVQLFLDDGTRNFTSRVRIEPLMIDHELVGALVLFSPATALTELNQIMLESAKFALSVQMMRSFIRFRFENRSLTELFFEIFERRWRDDADIRQRAKRLNVNLDIPQQLIVIDFSPANKAVVKPTLNLSQNVVRILQRASIDPSVITTEHGLVCALPYQGDNSNKKLQKVIKQITDDLSYYLEAEPIAVASSVCHQLGDYSLAWERCKRIIDIAKIFGRRGPLSNKDFGPMPILIAAAGGEDVRAFVNDSVGAMTAYDQANKTDYVETLSCFLNESCKPQACADSMEIHVTTLRYRLSRIKELFDVDLESPEKRFSYELAIRLSRIISA</sequence>
<dbReference type="InterPro" id="IPR042070">
    <property type="entry name" value="PucR_C-HTH_sf"/>
</dbReference>
<dbReference type="Proteomes" id="UP000520592">
    <property type="component" value="Unassembled WGS sequence"/>
</dbReference>
<protein>
    <submittedName>
        <fullName evidence="3">Helix-turn-helix domain-containing protein</fullName>
    </submittedName>
</protein>
<dbReference type="EMBL" id="JACAQD010000040">
    <property type="protein sequence ID" value="NWC36209.1"/>
    <property type="molecule type" value="Genomic_DNA"/>
</dbReference>
<dbReference type="SMART" id="SM00065">
    <property type="entry name" value="GAF"/>
    <property type="match status" value="1"/>
</dbReference>
<dbReference type="Pfam" id="PF17853">
    <property type="entry name" value="GGDEF_2"/>
    <property type="match status" value="1"/>
</dbReference>
<dbReference type="InterPro" id="IPR051448">
    <property type="entry name" value="CdaR-like_regulators"/>
</dbReference>
<comment type="caution">
    <text evidence="3">The sequence shown here is derived from an EMBL/GenBank/DDBJ whole genome shotgun (WGS) entry which is preliminary data.</text>
</comment>
<dbReference type="Gene3D" id="1.10.10.2840">
    <property type="entry name" value="PucR C-terminal helix-turn-helix domain"/>
    <property type="match status" value="1"/>
</dbReference>
<dbReference type="InterPro" id="IPR003018">
    <property type="entry name" value="GAF"/>
</dbReference>
<comment type="similarity">
    <text evidence="1">Belongs to the CdaR family.</text>
</comment>
<dbReference type="InterPro" id="IPR025736">
    <property type="entry name" value="PucR_C-HTH_dom"/>
</dbReference>
<evidence type="ECO:0000256" key="1">
    <source>
        <dbReference type="ARBA" id="ARBA00006754"/>
    </source>
</evidence>
<dbReference type="AlphaFoldDB" id="A0A7Y7YHY3"/>
<organism evidence="3 4">
    <name type="scientific">Pseudomonas gingeri</name>
    <dbReference type="NCBI Taxonomy" id="117681"/>
    <lineage>
        <taxon>Bacteria</taxon>
        <taxon>Pseudomonadati</taxon>
        <taxon>Pseudomonadota</taxon>
        <taxon>Gammaproteobacteria</taxon>
        <taxon>Pseudomonadales</taxon>
        <taxon>Pseudomonadaceae</taxon>
        <taxon>Pseudomonas</taxon>
    </lineage>
</organism>
<dbReference type="PANTHER" id="PTHR33744:SF1">
    <property type="entry name" value="DNA-BINDING TRANSCRIPTIONAL ACTIVATOR ADER"/>
    <property type="match status" value="1"/>
</dbReference>
<dbReference type="SUPFAM" id="SSF55781">
    <property type="entry name" value="GAF domain-like"/>
    <property type="match status" value="1"/>
</dbReference>
<gene>
    <name evidence="3" type="ORF">HX876_27940</name>
</gene>
<evidence type="ECO:0000313" key="3">
    <source>
        <dbReference type="EMBL" id="NWC36209.1"/>
    </source>
</evidence>